<evidence type="ECO:0000313" key="2">
    <source>
        <dbReference type="EMBL" id="KAF7331199.1"/>
    </source>
</evidence>
<dbReference type="Proteomes" id="UP000623467">
    <property type="component" value="Unassembled WGS sequence"/>
</dbReference>
<accession>A0A8H6WYX2</accession>
<reference evidence="2" key="1">
    <citation type="submission" date="2020-05" db="EMBL/GenBank/DDBJ databases">
        <title>Mycena genomes resolve the evolution of fungal bioluminescence.</title>
        <authorList>
            <person name="Tsai I.J."/>
        </authorList>
    </citation>
    <scope>NUCLEOTIDE SEQUENCE</scope>
    <source>
        <strain evidence="2">160909Yilan</strain>
    </source>
</reference>
<evidence type="ECO:0000313" key="3">
    <source>
        <dbReference type="Proteomes" id="UP000623467"/>
    </source>
</evidence>
<evidence type="ECO:0000256" key="1">
    <source>
        <dbReference type="SAM" id="MobiDB-lite"/>
    </source>
</evidence>
<gene>
    <name evidence="2" type="ORF">MSAN_02438600</name>
</gene>
<protein>
    <submittedName>
        <fullName evidence="2">Uncharacterized protein</fullName>
    </submittedName>
</protein>
<dbReference type="AlphaFoldDB" id="A0A8H6WYX2"/>
<proteinExistence type="predicted"/>
<comment type="caution">
    <text evidence="2">The sequence shown here is derived from an EMBL/GenBank/DDBJ whole genome shotgun (WGS) entry which is preliminary data.</text>
</comment>
<keyword evidence="3" id="KW-1185">Reference proteome</keyword>
<name>A0A8H6WYX2_9AGAR</name>
<sequence>MPQPIIGPRRAALATVEQENDSRRALYSSSAAATLGGIVDSILNIVGQIQQASNSPQLEGLQELSTQIKRLTPVVPQIVGDDPNKDRATIQNLRREVALMTEELEATGMRHRLNSITMLEIHNTALDLDQKMDVLVMLQNFNKFVRELVDLKKSQSYHAQSHVMTATVLGDNLGETGGAVSDRHIGGEGGEGGPQLHIDPEEQ</sequence>
<dbReference type="OrthoDB" id="3069255at2759"/>
<organism evidence="2 3">
    <name type="scientific">Mycena sanguinolenta</name>
    <dbReference type="NCBI Taxonomy" id="230812"/>
    <lineage>
        <taxon>Eukaryota</taxon>
        <taxon>Fungi</taxon>
        <taxon>Dikarya</taxon>
        <taxon>Basidiomycota</taxon>
        <taxon>Agaricomycotina</taxon>
        <taxon>Agaricomycetes</taxon>
        <taxon>Agaricomycetidae</taxon>
        <taxon>Agaricales</taxon>
        <taxon>Marasmiineae</taxon>
        <taxon>Mycenaceae</taxon>
        <taxon>Mycena</taxon>
    </lineage>
</organism>
<feature type="region of interest" description="Disordered" evidence="1">
    <location>
        <begin position="175"/>
        <end position="203"/>
    </location>
</feature>
<dbReference type="EMBL" id="JACAZH010000060">
    <property type="protein sequence ID" value="KAF7331199.1"/>
    <property type="molecule type" value="Genomic_DNA"/>
</dbReference>